<accession>A0A9W9EM17</accession>
<feature type="compositionally biased region" description="Polar residues" evidence="1">
    <location>
        <begin position="409"/>
        <end position="437"/>
    </location>
</feature>
<proteinExistence type="predicted"/>
<reference evidence="2" key="2">
    <citation type="journal article" date="2023" name="IMA Fungus">
        <title>Comparative genomic study of the Penicillium genus elucidates a diverse pangenome and 15 lateral gene transfer events.</title>
        <authorList>
            <person name="Petersen C."/>
            <person name="Sorensen T."/>
            <person name="Nielsen M.R."/>
            <person name="Sondergaard T.E."/>
            <person name="Sorensen J.L."/>
            <person name="Fitzpatrick D.A."/>
            <person name="Frisvad J.C."/>
            <person name="Nielsen K.L."/>
        </authorList>
    </citation>
    <scope>NUCLEOTIDE SEQUENCE</scope>
    <source>
        <strain evidence="2">IBT 34128</strain>
    </source>
</reference>
<feature type="compositionally biased region" description="Polar residues" evidence="1">
    <location>
        <begin position="527"/>
        <end position="545"/>
    </location>
</feature>
<protein>
    <submittedName>
        <fullName evidence="2">Uncharacterized protein</fullName>
    </submittedName>
</protein>
<name>A0A9W9EM17_9EURO</name>
<dbReference type="OrthoDB" id="5341904at2759"/>
<comment type="caution">
    <text evidence="2">The sequence shown here is derived from an EMBL/GenBank/DDBJ whole genome shotgun (WGS) entry which is preliminary data.</text>
</comment>
<organism evidence="2 3">
    <name type="scientific">Penicillium alfredii</name>
    <dbReference type="NCBI Taxonomy" id="1506179"/>
    <lineage>
        <taxon>Eukaryota</taxon>
        <taxon>Fungi</taxon>
        <taxon>Dikarya</taxon>
        <taxon>Ascomycota</taxon>
        <taxon>Pezizomycotina</taxon>
        <taxon>Eurotiomycetes</taxon>
        <taxon>Eurotiomycetidae</taxon>
        <taxon>Eurotiales</taxon>
        <taxon>Aspergillaceae</taxon>
        <taxon>Penicillium</taxon>
    </lineage>
</organism>
<feature type="compositionally biased region" description="Pro residues" evidence="1">
    <location>
        <begin position="238"/>
        <end position="247"/>
    </location>
</feature>
<feature type="compositionally biased region" description="Polar residues" evidence="1">
    <location>
        <begin position="383"/>
        <end position="401"/>
    </location>
</feature>
<sequence length="660" mass="71895">MGISQSTPAKDETRRSNRLSKPFTKSLLSNTNPVPLACPEVEPPELATGLIGWQNPWVGSHIPSPSVETRTSGPKKRDIPPTLFESEVSENDSNLHSSCLYDQSPDPSSISPSSSVSPATRRASYQPECVSTSSRFSAPEQPRRSNSIQALPQRQRHAVYDSRIEDGTSSNTHFVVGNQRFSLTCRRSLLTRPGVATRRTTSAIRRVPSPIGEPESSIDDSAESTVLHWPLPPRRRPPLPVPPPARPSSPSDSRYTQLGALKLGSLRVVNGSASPCPSERIPLDQPYVPGPGLGLGGVEAMGPQGSLLEIPSGFDVKRSDDAPGSPFSFEKSPTIAVPSHAKSLFSGDPEDEGIGMSDDARTSDSGNSQLEKDSVDMGIGRQGSRSLNKSDSGYSSATSVRSFPHSRTRGSFDSQTSGSCSTDSPRNLWNSNDQSFSRPGEMVRQFSLREGPPGDKHWLHPTSTLWYDPSGSSTLFPSSLRARRSTLCAPRYTEYSAQHEPSFDSTHSAAVLPYPPSRRGQPDLMRGSSNGDWFPTSLLNDTHGSGYSPGLDMPSSYQQTSTDAQDQLRRSASEHRIHVPSDMWVSRVRSRGRSGGRVWSQKPGVDVPPLPTILSPDHPDGEEEVEGSFSEAHRGRSRSRNHNCHRRRLTKARPQTDVNL</sequence>
<feature type="compositionally biased region" description="Basic residues" evidence="1">
    <location>
        <begin position="635"/>
        <end position="651"/>
    </location>
</feature>
<feature type="region of interest" description="Disordered" evidence="1">
    <location>
        <begin position="94"/>
        <end position="159"/>
    </location>
</feature>
<dbReference type="Proteomes" id="UP001141434">
    <property type="component" value="Unassembled WGS sequence"/>
</dbReference>
<dbReference type="AlphaFoldDB" id="A0A9W9EM17"/>
<feature type="compositionally biased region" description="Low complexity" evidence="1">
    <location>
        <begin position="104"/>
        <end position="118"/>
    </location>
</feature>
<feature type="region of interest" description="Disordered" evidence="1">
    <location>
        <begin position="311"/>
        <end position="464"/>
    </location>
</feature>
<feature type="region of interest" description="Disordered" evidence="1">
    <location>
        <begin position="1"/>
        <end position="41"/>
    </location>
</feature>
<feature type="compositionally biased region" description="Basic and acidic residues" evidence="1">
    <location>
        <begin position="566"/>
        <end position="579"/>
    </location>
</feature>
<feature type="compositionally biased region" description="Polar residues" evidence="1">
    <location>
        <begin position="555"/>
        <end position="565"/>
    </location>
</feature>
<keyword evidence="3" id="KW-1185">Reference proteome</keyword>
<feature type="region of interest" description="Disordered" evidence="1">
    <location>
        <begin position="54"/>
        <end position="81"/>
    </location>
</feature>
<feature type="region of interest" description="Disordered" evidence="1">
    <location>
        <begin position="497"/>
        <end position="660"/>
    </location>
</feature>
<dbReference type="GeneID" id="81398606"/>
<evidence type="ECO:0000313" key="2">
    <source>
        <dbReference type="EMBL" id="KAJ5084333.1"/>
    </source>
</evidence>
<evidence type="ECO:0000256" key="1">
    <source>
        <dbReference type="SAM" id="MobiDB-lite"/>
    </source>
</evidence>
<evidence type="ECO:0000313" key="3">
    <source>
        <dbReference type="Proteomes" id="UP001141434"/>
    </source>
</evidence>
<gene>
    <name evidence="2" type="ORF">NUU61_008912</name>
</gene>
<dbReference type="RefSeq" id="XP_056507730.1">
    <property type="nucleotide sequence ID" value="XM_056659437.1"/>
</dbReference>
<dbReference type="EMBL" id="JAPMSZ010000011">
    <property type="protein sequence ID" value="KAJ5084333.1"/>
    <property type="molecule type" value="Genomic_DNA"/>
</dbReference>
<feature type="region of interest" description="Disordered" evidence="1">
    <location>
        <begin position="228"/>
        <end position="255"/>
    </location>
</feature>
<reference evidence="2" key="1">
    <citation type="submission" date="2022-11" db="EMBL/GenBank/DDBJ databases">
        <authorList>
            <person name="Petersen C."/>
        </authorList>
    </citation>
    <scope>NUCLEOTIDE SEQUENCE</scope>
    <source>
        <strain evidence="2">IBT 34128</strain>
    </source>
</reference>